<dbReference type="InterPro" id="IPR014710">
    <property type="entry name" value="RmlC-like_jellyroll"/>
</dbReference>
<dbReference type="CDD" id="cd02208">
    <property type="entry name" value="cupin_RmlC-like"/>
    <property type="match status" value="1"/>
</dbReference>
<dbReference type="SUPFAM" id="SSF51182">
    <property type="entry name" value="RmlC-like cupins"/>
    <property type="match status" value="1"/>
</dbReference>
<keyword evidence="2" id="KW-0560">Oxidoreductase</keyword>
<comment type="caution">
    <text evidence="2">The sequence shown here is derived from an EMBL/GenBank/DDBJ whole genome shotgun (WGS) entry which is preliminary data.</text>
</comment>
<protein>
    <submittedName>
        <fullName evidence="2">Quercetin dioxygenase-like cupin family protein</fullName>
    </submittedName>
</protein>
<evidence type="ECO:0000313" key="3">
    <source>
        <dbReference type="Proteomes" id="UP000561045"/>
    </source>
</evidence>
<dbReference type="Pfam" id="PF07883">
    <property type="entry name" value="Cupin_2"/>
    <property type="match status" value="1"/>
</dbReference>
<dbReference type="Proteomes" id="UP000561045">
    <property type="component" value="Unassembled WGS sequence"/>
</dbReference>
<reference evidence="2 3" key="1">
    <citation type="submission" date="2020-08" db="EMBL/GenBank/DDBJ databases">
        <title>Genomic Encyclopedia of Type Strains, Phase IV (KMG-IV): sequencing the most valuable type-strain genomes for metagenomic binning, comparative biology and taxonomic classification.</title>
        <authorList>
            <person name="Goeker M."/>
        </authorList>
    </citation>
    <scope>NUCLEOTIDE SEQUENCE [LARGE SCALE GENOMIC DNA]</scope>
    <source>
        <strain evidence="2 3">DSM 106739</strain>
    </source>
</reference>
<proteinExistence type="predicted"/>
<dbReference type="EMBL" id="JACIET010000002">
    <property type="protein sequence ID" value="MBB4013227.1"/>
    <property type="molecule type" value="Genomic_DNA"/>
</dbReference>
<sequence length="114" mass="11996">MSVRSALQVHCLPALGRALPADQDHCLTRTSPGALLLIHVPPGAYAFEQHVADEWIVCVSGRLVMETADGGRATANAGDLLHVPAGLAHRFAQDADAVVLTLSQAAEAPPWNRA</sequence>
<gene>
    <name evidence="2" type="ORF">GGR36_002573</name>
</gene>
<feature type="domain" description="Cupin type-2" evidence="1">
    <location>
        <begin position="37"/>
        <end position="99"/>
    </location>
</feature>
<dbReference type="AlphaFoldDB" id="A0A840BS65"/>
<dbReference type="InterPro" id="IPR013096">
    <property type="entry name" value="Cupin_2"/>
</dbReference>
<name>A0A840BS65_9RHOO</name>
<dbReference type="InterPro" id="IPR011051">
    <property type="entry name" value="RmlC_Cupin_sf"/>
</dbReference>
<dbReference type="RefSeq" id="WP_183635131.1">
    <property type="nucleotide sequence ID" value="NZ_BAABLE010000005.1"/>
</dbReference>
<keyword evidence="3" id="KW-1185">Reference proteome</keyword>
<evidence type="ECO:0000313" key="2">
    <source>
        <dbReference type="EMBL" id="MBB4013227.1"/>
    </source>
</evidence>
<accession>A0A840BS65</accession>
<evidence type="ECO:0000259" key="1">
    <source>
        <dbReference type="Pfam" id="PF07883"/>
    </source>
</evidence>
<dbReference type="Gene3D" id="2.60.120.10">
    <property type="entry name" value="Jelly Rolls"/>
    <property type="match status" value="1"/>
</dbReference>
<organism evidence="2 3">
    <name type="scientific">Niveibacterium umoris</name>
    <dbReference type="NCBI Taxonomy" id="1193620"/>
    <lineage>
        <taxon>Bacteria</taxon>
        <taxon>Pseudomonadati</taxon>
        <taxon>Pseudomonadota</taxon>
        <taxon>Betaproteobacteria</taxon>
        <taxon>Rhodocyclales</taxon>
        <taxon>Rhodocyclaceae</taxon>
        <taxon>Niveibacterium</taxon>
    </lineage>
</organism>
<keyword evidence="2" id="KW-0223">Dioxygenase</keyword>
<dbReference type="GO" id="GO:0051213">
    <property type="term" value="F:dioxygenase activity"/>
    <property type="evidence" value="ECO:0007669"/>
    <property type="project" value="UniProtKB-KW"/>
</dbReference>